<dbReference type="RefSeq" id="WP_157892881.1">
    <property type="nucleotide sequence ID" value="NZ_JBHRTS010000006.1"/>
</dbReference>
<evidence type="ECO:0000313" key="2">
    <source>
        <dbReference type="EMBL" id="MFC3194971.1"/>
    </source>
</evidence>
<keyword evidence="3" id="KW-1185">Reference proteome</keyword>
<evidence type="ECO:0000256" key="1">
    <source>
        <dbReference type="SAM" id="SignalP"/>
    </source>
</evidence>
<reference evidence="3" key="1">
    <citation type="journal article" date="2019" name="Int. J. Syst. Evol. Microbiol.">
        <title>The Global Catalogue of Microorganisms (GCM) 10K type strain sequencing project: providing services to taxonomists for standard genome sequencing and annotation.</title>
        <authorList>
            <consortium name="The Broad Institute Genomics Platform"/>
            <consortium name="The Broad Institute Genome Sequencing Center for Infectious Disease"/>
            <person name="Wu L."/>
            <person name="Ma J."/>
        </authorList>
    </citation>
    <scope>NUCLEOTIDE SEQUENCE [LARGE SCALE GENOMIC DNA]</scope>
    <source>
        <strain evidence="3">KCTC 42953</strain>
    </source>
</reference>
<sequence length="441" mass="46277">MMMLNAQYRRGLMIGLLLLAGVAQAQQVGSRFTYQGTLTDGGSPASGDYGMRFELRDQATGGNMIAFQELAQVTTDAGLFTVELDFGPGPFTGAEFYLRVMIRPFGSVDPYTELTPWQRINATPYALQAEYLDDKGASAGQVLKFDGSDWVPGTDEASTVWVQQANGITYPGGNVQIGGSANSNPPADNTLFIEAAAGDSPIRARIGGQTRFQVQSNGGTNLGGGPLAPANGLYVQGDTDINAGLTVEGNTLLDVTNMAVSSGAHPLTATVNGQFALQIRSNLGVSVGPANAAVIPPPTQGLYVFGETVLNNKTTINDDLAVDGDAVHDKPATQYGFVKAGVTFSCGNAGSMVQQSFNNINAQSIMVSNGATFGNCVVDLPFSYQGLFFMTSVEENGSDVMTVNCNKGTQGGVNEVVVCQVYNVTDDTNIVVAQSVTLLMF</sequence>
<gene>
    <name evidence="2" type="ORF">ACFODZ_12035</name>
</gene>
<feature type="signal peptide" evidence="1">
    <location>
        <begin position="1"/>
        <end position="25"/>
    </location>
</feature>
<protein>
    <submittedName>
        <fullName evidence="2">Uncharacterized protein</fullName>
    </submittedName>
</protein>
<organism evidence="2 3">
    <name type="scientific">Marinicella sediminis</name>
    <dbReference type="NCBI Taxonomy" id="1792834"/>
    <lineage>
        <taxon>Bacteria</taxon>
        <taxon>Pseudomonadati</taxon>
        <taxon>Pseudomonadota</taxon>
        <taxon>Gammaproteobacteria</taxon>
        <taxon>Lysobacterales</taxon>
        <taxon>Marinicellaceae</taxon>
        <taxon>Marinicella</taxon>
    </lineage>
</organism>
<accession>A0ABV7JA12</accession>
<name>A0ABV7JA12_9GAMM</name>
<comment type="caution">
    <text evidence="2">The sequence shown here is derived from an EMBL/GenBank/DDBJ whole genome shotgun (WGS) entry which is preliminary data.</text>
</comment>
<evidence type="ECO:0000313" key="3">
    <source>
        <dbReference type="Proteomes" id="UP001595533"/>
    </source>
</evidence>
<dbReference type="Proteomes" id="UP001595533">
    <property type="component" value="Unassembled WGS sequence"/>
</dbReference>
<feature type="chain" id="PRO_5047499546" evidence="1">
    <location>
        <begin position="26"/>
        <end position="441"/>
    </location>
</feature>
<keyword evidence="1" id="KW-0732">Signal</keyword>
<proteinExistence type="predicted"/>
<dbReference type="EMBL" id="JBHRTS010000006">
    <property type="protein sequence ID" value="MFC3194971.1"/>
    <property type="molecule type" value="Genomic_DNA"/>
</dbReference>